<keyword evidence="2" id="KW-1185">Reference proteome</keyword>
<organism evidence="1 2">
    <name type="scientific">Photobacterium proteolyticum</name>
    <dbReference type="NCBI Taxonomy" id="1903952"/>
    <lineage>
        <taxon>Bacteria</taxon>
        <taxon>Pseudomonadati</taxon>
        <taxon>Pseudomonadota</taxon>
        <taxon>Gammaproteobacteria</taxon>
        <taxon>Vibrionales</taxon>
        <taxon>Vibrionaceae</taxon>
        <taxon>Photobacterium</taxon>
    </lineage>
</organism>
<reference evidence="1 2" key="1">
    <citation type="submission" date="2016-09" db="EMBL/GenBank/DDBJ databases">
        <title>Photobacterium proteolyticum sp. nov. a protease producing bacterium isolated from ocean sediments of Laizhou Bay.</title>
        <authorList>
            <person name="Li Y."/>
        </authorList>
    </citation>
    <scope>NUCLEOTIDE SEQUENCE [LARGE SCALE GENOMIC DNA]</scope>
    <source>
        <strain evidence="1 2">13-12</strain>
    </source>
</reference>
<dbReference type="InterPro" id="IPR019226">
    <property type="entry name" value="DUF2158"/>
</dbReference>
<name>A0A1Q9G6Q0_9GAMM</name>
<dbReference type="AlphaFoldDB" id="A0A1Q9G6Q0"/>
<dbReference type="RefSeq" id="WP_075768003.1">
    <property type="nucleotide sequence ID" value="NZ_MJIL01000099.1"/>
</dbReference>
<dbReference type="OrthoDB" id="1264301at2"/>
<sequence length="68" mass="7298">MAFKIGDVVRLKSGSPLMTVVGISGSSRISCKWFVNNANPEQCEFPSQALSLYAGPLPQEEAQQEALA</sequence>
<evidence type="ECO:0000313" key="2">
    <source>
        <dbReference type="Proteomes" id="UP000186905"/>
    </source>
</evidence>
<evidence type="ECO:0008006" key="3">
    <source>
        <dbReference type="Google" id="ProtNLM"/>
    </source>
</evidence>
<accession>A0A1Q9G6Q0</accession>
<dbReference type="Pfam" id="PF09926">
    <property type="entry name" value="DUF2158"/>
    <property type="match status" value="1"/>
</dbReference>
<evidence type="ECO:0000313" key="1">
    <source>
        <dbReference type="EMBL" id="OLQ70003.1"/>
    </source>
</evidence>
<comment type="caution">
    <text evidence="1">The sequence shown here is derived from an EMBL/GenBank/DDBJ whole genome shotgun (WGS) entry which is preliminary data.</text>
</comment>
<dbReference type="Proteomes" id="UP000186905">
    <property type="component" value="Unassembled WGS sequence"/>
</dbReference>
<gene>
    <name evidence="1" type="ORF">BIT28_10690</name>
</gene>
<protein>
    <recommendedName>
        <fullName evidence="3">DUF2158 domain-containing protein</fullName>
    </recommendedName>
</protein>
<dbReference type="EMBL" id="MJIL01000099">
    <property type="protein sequence ID" value="OLQ70003.1"/>
    <property type="molecule type" value="Genomic_DNA"/>
</dbReference>
<proteinExistence type="predicted"/>